<dbReference type="VEuPathDB" id="TriTrypDB:TcCL_NonESM13450"/>
<organism evidence="2 3">
    <name type="scientific">Trypanosoma cruzi</name>
    <dbReference type="NCBI Taxonomy" id="5693"/>
    <lineage>
        <taxon>Eukaryota</taxon>
        <taxon>Discoba</taxon>
        <taxon>Euglenozoa</taxon>
        <taxon>Kinetoplastea</taxon>
        <taxon>Metakinetoplastina</taxon>
        <taxon>Trypanosomatida</taxon>
        <taxon>Trypanosomatidae</taxon>
        <taxon>Trypanosoma</taxon>
        <taxon>Schizotrypanum</taxon>
    </lineage>
</organism>
<dbReference type="VEuPathDB" id="TriTrypDB:TcG_07314"/>
<dbReference type="AlphaFoldDB" id="A0A2V2VK15"/>
<dbReference type="VEuPathDB" id="TriTrypDB:TcCL_NonESM02420"/>
<dbReference type="EMBL" id="PRFA01000025">
    <property type="protein sequence ID" value="PWU94713.1"/>
    <property type="molecule type" value="Genomic_DNA"/>
</dbReference>
<dbReference type="VEuPathDB" id="TriTrypDB:TcCLB.511317.20"/>
<proteinExistence type="predicted"/>
<dbReference type="VEuPathDB" id="TriTrypDB:TCDM_09087"/>
<dbReference type="VEuPathDB" id="TriTrypDB:C4B63_25g104"/>
<accession>A0A2V2VK15</accession>
<name>A0A2V2VK15_TRYCR</name>
<protein>
    <submittedName>
        <fullName evidence="2">Uncharacterized protein</fullName>
    </submittedName>
</protein>
<feature type="compositionally biased region" description="Polar residues" evidence="1">
    <location>
        <begin position="107"/>
        <end position="117"/>
    </location>
</feature>
<feature type="compositionally biased region" description="Basic and acidic residues" evidence="1">
    <location>
        <begin position="50"/>
        <end position="59"/>
    </location>
</feature>
<feature type="region of interest" description="Disordered" evidence="1">
    <location>
        <begin position="91"/>
        <end position="117"/>
    </location>
</feature>
<dbReference type="VEuPathDB" id="TriTrypDB:TcBrA4_0134970"/>
<evidence type="ECO:0000313" key="2">
    <source>
        <dbReference type="EMBL" id="PWU94713.1"/>
    </source>
</evidence>
<evidence type="ECO:0000256" key="1">
    <source>
        <dbReference type="SAM" id="MobiDB-lite"/>
    </source>
</evidence>
<feature type="region of interest" description="Disordered" evidence="1">
    <location>
        <begin position="50"/>
        <end position="69"/>
    </location>
</feature>
<evidence type="ECO:0000313" key="3">
    <source>
        <dbReference type="Proteomes" id="UP000246121"/>
    </source>
</evidence>
<dbReference type="VEuPathDB" id="TriTrypDB:TCSYLVIO_009024"/>
<dbReference type="VEuPathDB" id="TriTrypDB:TcYC6_0048440"/>
<gene>
    <name evidence="2" type="ORF">C4B63_25g104</name>
</gene>
<dbReference type="VEuPathDB" id="TriTrypDB:Tc_MARK_7692"/>
<dbReference type="VEuPathDB" id="TriTrypDB:C3747_23g94"/>
<reference evidence="2 3" key="1">
    <citation type="journal article" date="2018" name="Microb. Genom.">
        <title>Expanding an expanded genome: long-read sequencing of Trypanosoma cruzi.</title>
        <authorList>
            <person name="Berna L."/>
            <person name="Rodriguez M."/>
            <person name="Chiribao M.L."/>
            <person name="Parodi-Talice A."/>
            <person name="Pita S."/>
            <person name="Rijo G."/>
            <person name="Alvarez-Valin F."/>
            <person name="Robello C."/>
        </authorList>
    </citation>
    <scope>NUCLEOTIDE SEQUENCE [LARGE SCALE GENOMIC DNA]</scope>
    <source>
        <strain evidence="2 3">Dm28c</strain>
    </source>
</reference>
<comment type="caution">
    <text evidence="2">The sequence shown here is derived from an EMBL/GenBank/DDBJ whole genome shotgun (WGS) entry which is preliminary data.</text>
</comment>
<dbReference type="Proteomes" id="UP000246121">
    <property type="component" value="Unassembled WGS sequence"/>
</dbReference>
<sequence length="527" mass="59473">MSLRRLFNVGATGKRCVFCVERTLDTCFLQRCFESRKHGVDNDLSTQKLNESHAERPTPDDITASPSTVLRGLQREKKIVAKKVSREEVLFSPTRHASKTGGMDDAYTSSGGSNGTNHLDGGARVSTAGNRFLQKLSELEKSAVFTPPRGSGFLKLQKSGSEEKVLSERRRMLVFRDVGMDLDKPILSRDVFLVFKYFRYGIEFAVDNELERMLRYFNEHALNELKIIQSSKLMRGPSVLSRKKSVSAHGGGPFQLSPAFPFMQVANMCQFCSYTRETERMAADLMRPSSPCAFFCRAKEDATANFAPKARYFSEQDPAQMTSFSSSTFRRPAVVIYTQLGQKLGAQADLEWRRLAYKTICPSLLKCLPTADAKGEGHVQSTCEQNTGGLRCRSKEDSVTVRRYGMPFDVVSLRSMDVYKYRWVHRLYVRRFAQSLVPSPTSLEQAATDAQVNGLITASTTFVGCKLLQPFYSVLGLRNYLSPHVMLIDHEGRIRWLTAGCPDDYESEHFPALLKQLEEEYHHAKSR</sequence>
<dbReference type="VEuPathDB" id="TriTrypDB:ECC02_001550"/>
<dbReference type="VEuPathDB" id="TriTrypDB:BCY84_03086"/>